<accession>M8AAQ3</accession>
<dbReference type="Gene3D" id="3.80.10.10">
    <property type="entry name" value="Ribonuclease Inhibitor"/>
    <property type="match status" value="1"/>
</dbReference>
<sequence>MGMAQSVGRRDSYADTGAGGEDLISALPDDVLVHILLQLRDAAAAARTSILTRRWRGLWALLPQLTFADGIEHHRIVSALAAHQVPDLRGLRVATRHASVEYLAVWLPIVARRLTGSMLLRVVWHDNEEVAELEPEQRGEILLPCFQRATTVILEFSFLRLALPPSGVFARLKVLELVGIHLYGQCSLGNALSSPRCPSLQILSVQNARGLGNFTIHSKSLLELKLLKLPDMQQLIVGAPSLQMLIIMGCFTDGLNPSQPVANISAPRLELLLWTCDFVPSSLQLGEMAHLQCLVTGNFFVYGPISFALQNRCCMSIPQHFERLSVLNLYIIYPPVIGNTEYLMEDMTSLPDVTILNLDVTAYVHSFGASVFHVLRMCPRLKALCLKFPVKPSQLENHISAVSGFDVYSWTCNLMLNVCIRRKDMMTDLDLAGGDALAAVISAATRWTNTHASLMQEKATFLNTGVSVVSISALQDDLTCAVVTCHWIILVMKAKAQTAFCSSDCICDQPPHWKTEELLLDRLQEVEIWGFTGTEHEVALLKRKNGNFY</sequence>
<name>M8AAQ3_TRIUA</name>
<dbReference type="InterPro" id="IPR032675">
    <property type="entry name" value="LRR_dom_sf"/>
</dbReference>
<dbReference type="Pfam" id="PF24758">
    <property type="entry name" value="LRR_At5g56370"/>
    <property type="match status" value="1"/>
</dbReference>
<gene>
    <name evidence="2" type="ORF">TRIUR3_15892</name>
</gene>
<evidence type="ECO:0000259" key="1">
    <source>
        <dbReference type="Pfam" id="PF24758"/>
    </source>
</evidence>
<dbReference type="InterPro" id="IPR036047">
    <property type="entry name" value="F-box-like_dom_sf"/>
</dbReference>
<evidence type="ECO:0000313" key="2">
    <source>
        <dbReference type="EMBL" id="EMS57574.1"/>
    </source>
</evidence>
<dbReference type="EMBL" id="KD142886">
    <property type="protein sequence ID" value="EMS57574.1"/>
    <property type="molecule type" value="Genomic_DNA"/>
</dbReference>
<dbReference type="STRING" id="4572.M8AAQ3"/>
<dbReference type="OMA" id="GNMEYLM"/>
<reference evidence="2" key="1">
    <citation type="journal article" date="2013" name="Nature">
        <title>Draft genome of the wheat A-genome progenitor Triticum urartu.</title>
        <authorList>
            <person name="Ling H.Q."/>
            <person name="Zhao S."/>
            <person name="Liu D."/>
            <person name="Wang J."/>
            <person name="Sun H."/>
            <person name="Zhang C."/>
            <person name="Fan H."/>
            <person name="Li D."/>
            <person name="Dong L."/>
            <person name="Tao Y."/>
            <person name="Gao C."/>
            <person name="Wu H."/>
            <person name="Li Y."/>
            <person name="Cui Y."/>
            <person name="Guo X."/>
            <person name="Zheng S."/>
            <person name="Wang B."/>
            <person name="Yu K."/>
            <person name="Liang Q."/>
            <person name="Yang W."/>
            <person name="Lou X."/>
            <person name="Chen J."/>
            <person name="Feng M."/>
            <person name="Jian J."/>
            <person name="Zhang X."/>
            <person name="Luo G."/>
            <person name="Jiang Y."/>
            <person name="Liu J."/>
            <person name="Wang Z."/>
            <person name="Sha Y."/>
            <person name="Zhang B."/>
            <person name="Wu H."/>
            <person name="Tang D."/>
            <person name="Shen Q."/>
            <person name="Xue P."/>
            <person name="Zou S."/>
            <person name="Wang X."/>
            <person name="Liu X."/>
            <person name="Wang F."/>
            <person name="Yang Y."/>
            <person name="An X."/>
            <person name="Dong Z."/>
            <person name="Zhang K."/>
            <person name="Zhang X."/>
            <person name="Luo M.C."/>
            <person name="Dvorak J."/>
            <person name="Tong Y."/>
            <person name="Wang J."/>
            <person name="Yang H."/>
            <person name="Li Z."/>
            <person name="Wang D."/>
            <person name="Zhang A."/>
            <person name="Wang J."/>
        </authorList>
    </citation>
    <scope>NUCLEOTIDE SEQUENCE</scope>
</reference>
<dbReference type="AlphaFoldDB" id="M8AAQ3"/>
<dbReference type="InterPro" id="IPR055411">
    <property type="entry name" value="LRR_FXL15/At3g58940/PEG3-like"/>
</dbReference>
<dbReference type="eggNOG" id="ENOG502QWF7">
    <property type="taxonomic scope" value="Eukaryota"/>
</dbReference>
<organism evidence="2">
    <name type="scientific">Triticum urartu</name>
    <name type="common">Red wild einkorn</name>
    <name type="synonym">Crithodium urartu</name>
    <dbReference type="NCBI Taxonomy" id="4572"/>
    <lineage>
        <taxon>Eukaryota</taxon>
        <taxon>Viridiplantae</taxon>
        <taxon>Streptophyta</taxon>
        <taxon>Embryophyta</taxon>
        <taxon>Tracheophyta</taxon>
        <taxon>Spermatophyta</taxon>
        <taxon>Magnoliopsida</taxon>
        <taxon>Liliopsida</taxon>
        <taxon>Poales</taxon>
        <taxon>Poaceae</taxon>
        <taxon>BOP clade</taxon>
        <taxon>Pooideae</taxon>
        <taxon>Triticodae</taxon>
        <taxon>Triticeae</taxon>
        <taxon>Triticinae</taxon>
        <taxon>Triticum</taxon>
    </lineage>
</organism>
<feature type="domain" description="F-box/LRR-repeat protein 15/At3g58940/PEG3-like LRR" evidence="1">
    <location>
        <begin position="149"/>
        <end position="275"/>
    </location>
</feature>
<protein>
    <recommendedName>
        <fullName evidence="1">F-box/LRR-repeat protein 15/At3g58940/PEG3-like LRR domain-containing protein</fullName>
    </recommendedName>
</protein>
<dbReference type="PANTHER" id="PTHR34709:SF61">
    <property type="entry name" value="OS07G0229100 PROTEIN"/>
    <property type="match status" value="1"/>
</dbReference>
<dbReference type="SUPFAM" id="SSF52058">
    <property type="entry name" value="L domain-like"/>
    <property type="match status" value="1"/>
</dbReference>
<proteinExistence type="predicted"/>
<dbReference type="SUPFAM" id="SSF81383">
    <property type="entry name" value="F-box domain"/>
    <property type="match status" value="1"/>
</dbReference>
<dbReference type="InterPro" id="IPR055312">
    <property type="entry name" value="FBL15-like"/>
</dbReference>
<dbReference type="PANTHER" id="PTHR34709">
    <property type="entry name" value="OS10G0396666 PROTEIN"/>
    <property type="match status" value="1"/>
</dbReference>